<dbReference type="Proteomes" id="UP000230002">
    <property type="component" value="Unassembled WGS sequence"/>
</dbReference>
<gene>
    <name evidence="2" type="ORF">GSI_04304</name>
</gene>
<feature type="compositionally biased region" description="Low complexity" evidence="1">
    <location>
        <begin position="122"/>
        <end position="138"/>
    </location>
</feature>
<dbReference type="AlphaFoldDB" id="A0A2G8SIV7"/>
<comment type="caution">
    <text evidence="2">The sequence shown here is derived from an EMBL/GenBank/DDBJ whole genome shotgun (WGS) entry which is preliminary data.</text>
</comment>
<feature type="region of interest" description="Disordered" evidence="1">
    <location>
        <begin position="118"/>
        <end position="144"/>
    </location>
</feature>
<evidence type="ECO:0000313" key="3">
    <source>
        <dbReference type="Proteomes" id="UP000230002"/>
    </source>
</evidence>
<protein>
    <submittedName>
        <fullName evidence="2">Uncharacterized protein</fullName>
    </submittedName>
</protein>
<organism evidence="2 3">
    <name type="scientific">Ganoderma sinense ZZ0214-1</name>
    <dbReference type="NCBI Taxonomy" id="1077348"/>
    <lineage>
        <taxon>Eukaryota</taxon>
        <taxon>Fungi</taxon>
        <taxon>Dikarya</taxon>
        <taxon>Basidiomycota</taxon>
        <taxon>Agaricomycotina</taxon>
        <taxon>Agaricomycetes</taxon>
        <taxon>Polyporales</taxon>
        <taxon>Polyporaceae</taxon>
        <taxon>Ganoderma</taxon>
    </lineage>
</organism>
<dbReference type="OrthoDB" id="2757874at2759"/>
<evidence type="ECO:0000313" key="2">
    <source>
        <dbReference type="EMBL" id="PIL33680.1"/>
    </source>
</evidence>
<name>A0A2G8SIV7_9APHY</name>
<evidence type="ECO:0000256" key="1">
    <source>
        <dbReference type="SAM" id="MobiDB-lite"/>
    </source>
</evidence>
<keyword evidence="3" id="KW-1185">Reference proteome</keyword>
<sequence length="193" mass="21511">MPPNPHYESTKGLLPVLLDAGDTSQTRMDNSIDNGDLSETLEPQPSWMCPQVEELLSLDLFGWRPNPATKYIPLVDCWLDLEEHLSESTIPSPVDLWTEQQRIGAIINAAIERRNASRTAGATQAPLAPASPSTTPETRQPPKKSKWRKLFVEIVSSGLVTLTKLSKVILTLRFSTTFRQWGIALFTRRASSN</sequence>
<proteinExistence type="predicted"/>
<dbReference type="EMBL" id="AYKW01000007">
    <property type="protein sequence ID" value="PIL33680.1"/>
    <property type="molecule type" value="Genomic_DNA"/>
</dbReference>
<reference evidence="2 3" key="1">
    <citation type="journal article" date="2015" name="Sci. Rep.">
        <title>Chromosome-level genome map provides insights into diverse defense mechanisms in the medicinal fungus Ganoderma sinense.</title>
        <authorList>
            <person name="Zhu Y."/>
            <person name="Xu J."/>
            <person name="Sun C."/>
            <person name="Zhou S."/>
            <person name="Xu H."/>
            <person name="Nelson D.R."/>
            <person name="Qian J."/>
            <person name="Song J."/>
            <person name="Luo H."/>
            <person name="Xiang L."/>
            <person name="Li Y."/>
            <person name="Xu Z."/>
            <person name="Ji A."/>
            <person name="Wang L."/>
            <person name="Lu S."/>
            <person name="Hayward A."/>
            <person name="Sun W."/>
            <person name="Li X."/>
            <person name="Schwartz D.C."/>
            <person name="Wang Y."/>
            <person name="Chen S."/>
        </authorList>
    </citation>
    <scope>NUCLEOTIDE SEQUENCE [LARGE SCALE GENOMIC DNA]</scope>
    <source>
        <strain evidence="2 3">ZZ0214-1</strain>
    </source>
</reference>
<dbReference type="STRING" id="1077348.A0A2G8SIV7"/>
<accession>A0A2G8SIV7</accession>